<dbReference type="GeneID" id="20353861"/>
<evidence type="ECO:0000313" key="4">
    <source>
        <dbReference type="Proteomes" id="UP000006039"/>
    </source>
</evidence>
<sequence>MAAVRTAQAPPSSITLQVLAGLDTREVLATASARPRAQSDTMEPGYGRWPLPQSHTRQYTASPCYVPVTAQGS</sequence>
<reference evidence="3" key="4">
    <citation type="journal article" date="2015" name="G3 (Bethesda)">
        <title>Genome sequences of three phytopathogenic species of the Magnaporthaceae family of fungi.</title>
        <authorList>
            <person name="Okagaki L.H."/>
            <person name="Nunes C.C."/>
            <person name="Sailsbery J."/>
            <person name="Clay B."/>
            <person name="Brown D."/>
            <person name="John T."/>
            <person name="Oh Y."/>
            <person name="Young N."/>
            <person name="Fitzgerald M."/>
            <person name="Haas B.J."/>
            <person name="Zeng Q."/>
            <person name="Young S."/>
            <person name="Adiconis X."/>
            <person name="Fan L."/>
            <person name="Levin J.Z."/>
            <person name="Mitchell T.K."/>
            <person name="Okubara P.A."/>
            <person name="Farman M.L."/>
            <person name="Kohn L.M."/>
            <person name="Birren B."/>
            <person name="Ma L.-J."/>
            <person name="Dean R.A."/>
        </authorList>
    </citation>
    <scope>NUCLEOTIDE SEQUENCE</scope>
    <source>
        <strain evidence="3">R3-111a-1</strain>
    </source>
</reference>
<evidence type="ECO:0000313" key="3">
    <source>
        <dbReference type="EnsemblFungi" id="EJT69006"/>
    </source>
</evidence>
<organism evidence="2">
    <name type="scientific">Gaeumannomyces tritici (strain R3-111a-1)</name>
    <name type="common">Wheat and barley take-all root rot fungus</name>
    <name type="synonym">Gaeumannomyces graminis var. tritici</name>
    <dbReference type="NCBI Taxonomy" id="644352"/>
    <lineage>
        <taxon>Eukaryota</taxon>
        <taxon>Fungi</taxon>
        <taxon>Dikarya</taxon>
        <taxon>Ascomycota</taxon>
        <taxon>Pezizomycotina</taxon>
        <taxon>Sordariomycetes</taxon>
        <taxon>Sordariomycetidae</taxon>
        <taxon>Magnaporthales</taxon>
        <taxon>Magnaporthaceae</taxon>
        <taxon>Gaeumannomyces</taxon>
    </lineage>
</organism>
<dbReference type="VEuPathDB" id="FungiDB:GGTG_13403"/>
<reference evidence="2" key="3">
    <citation type="submission" date="2010-09" db="EMBL/GenBank/DDBJ databases">
        <title>Annotation of Gaeumannomyces graminis var. tritici R3-111a-1.</title>
        <authorList>
            <consortium name="The Broad Institute Genome Sequencing Platform"/>
            <person name="Ma L.-J."/>
            <person name="Dead R."/>
            <person name="Young S.K."/>
            <person name="Zeng Q."/>
            <person name="Gargeya S."/>
            <person name="Fitzgerald M."/>
            <person name="Haas B."/>
            <person name="Abouelleil A."/>
            <person name="Alvarado L."/>
            <person name="Arachchi H.M."/>
            <person name="Berlin A."/>
            <person name="Brown A."/>
            <person name="Chapman S.B."/>
            <person name="Chen Z."/>
            <person name="Dunbar C."/>
            <person name="Freedman E."/>
            <person name="Gearin G."/>
            <person name="Gellesch M."/>
            <person name="Goldberg J."/>
            <person name="Griggs A."/>
            <person name="Gujja S."/>
            <person name="Heiman D."/>
            <person name="Howarth C."/>
            <person name="Larson L."/>
            <person name="Lui A."/>
            <person name="MacDonald P.J.P."/>
            <person name="Mehta T."/>
            <person name="Montmayeur A."/>
            <person name="Murphy C."/>
            <person name="Neiman D."/>
            <person name="Pearson M."/>
            <person name="Priest M."/>
            <person name="Roberts A."/>
            <person name="Saif S."/>
            <person name="Shea T."/>
            <person name="Shenoy N."/>
            <person name="Sisk P."/>
            <person name="Stolte C."/>
            <person name="Sykes S."/>
            <person name="Yandava C."/>
            <person name="Wortman J."/>
            <person name="Nusbaum C."/>
            <person name="Birren B."/>
        </authorList>
    </citation>
    <scope>NUCLEOTIDE SEQUENCE</scope>
    <source>
        <strain evidence="2">R3-111a-1</strain>
    </source>
</reference>
<accession>J3PIS4</accession>
<feature type="region of interest" description="Disordered" evidence="1">
    <location>
        <begin position="32"/>
        <end position="54"/>
    </location>
</feature>
<reference evidence="3" key="5">
    <citation type="submission" date="2018-04" db="UniProtKB">
        <authorList>
            <consortium name="EnsemblFungi"/>
        </authorList>
    </citation>
    <scope>IDENTIFICATION</scope>
    <source>
        <strain evidence="3">R3-111a-1</strain>
    </source>
</reference>
<protein>
    <submittedName>
        <fullName evidence="2 3">Uncharacterized protein</fullName>
    </submittedName>
</protein>
<dbReference type="EMBL" id="GL385407">
    <property type="protein sequence ID" value="EJT69006.1"/>
    <property type="molecule type" value="Genomic_DNA"/>
</dbReference>
<gene>
    <name evidence="3" type="primary">20353861</name>
    <name evidence="2" type="ORF">GGTG_13403</name>
</gene>
<name>J3PIS4_GAET3</name>
<keyword evidence="4" id="KW-1185">Reference proteome</keyword>
<dbReference type="Proteomes" id="UP000006039">
    <property type="component" value="Unassembled WGS sequence"/>
</dbReference>
<proteinExistence type="predicted"/>
<dbReference type="AlphaFoldDB" id="J3PIS4"/>
<reference evidence="4" key="1">
    <citation type="submission" date="2010-07" db="EMBL/GenBank/DDBJ databases">
        <title>The genome sequence of Gaeumannomyces graminis var. tritici strain R3-111a-1.</title>
        <authorList>
            <consortium name="The Broad Institute Genome Sequencing Platform"/>
            <person name="Ma L.-J."/>
            <person name="Dead R."/>
            <person name="Young S."/>
            <person name="Zeng Q."/>
            <person name="Koehrsen M."/>
            <person name="Alvarado L."/>
            <person name="Berlin A."/>
            <person name="Chapman S.B."/>
            <person name="Chen Z."/>
            <person name="Freedman E."/>
            <person name="Gellesch M."/>
            <person name="Goldberg J."/>
            <person name="Griggs A."/>
            <person name="Gujja S."/>
            <person name="Heilman E.R."/>
            <person name="Heiman D."/>
            <person name="Hepburn T."/>
            <person name="Howarth C."/>
            <person name="Jen D."/>
            <person name="Larson L."/>
            <person name="Mehta T."/>
            <person name="Neiman D."/>
            <person name="Pearson M."/>
            <person name="Roberts A."/>
            <person name="Saif S."/>
            <person name="Shea T."/>
            <person name="Shenoy N."/>
            <person name="Sisk P."/>
            <person name="Stolte C."/>
            <person name="Sykes S."/>
            <person name="Walk T."/>
            <person name="White J."/>
            <person name="Yandava C."/>
            <person name="Haas B."/>
            <person name="Nusbaum C."/>
            <person name="Birren B."/>
        </authorList>
    </citation>
    <scope>NUCLEOTIDE SEQUENCE [LARGE SCALE GENOMIC DNA]</scope>
    <source>
        <strain evidence="4">R3-111a-1</strain>
    </source>
</reference>
<evidence type="ECO:0000313" key="2">
    <source>
        <dbReference type="EMBL" id="EJT69006.1"/>
    </source>
</evidence>
<dbReference type="RefSeq" id="XP_009229573.1">
    <property type="nucleotide sequence ID" value="XM_009231309.1"/>
</dbReference>
<dbReference type="HOGENOM" id="CLU_2704928_0_0_1"/>
<evidence type="ECO:0000256" key="1">
    <source>
        <dbReference type="SAM" id="MobiDB-lite"/>
    </source>
</evidence>
<reference evidence="2" key="2">
    <citation type="submission" date="2010-07" db="EMBL/GenBank/DDBJ databases">
        <authorList>
            <consortium name="The Broad Institute Genome Sequencing Platform"/>
            <consortium name="Broad Institute Genome Sequencing Center for Infectious Disease"/>
            <person name="Ma L.-J."/>
            <person name="Dead R."/>
            <person name="Young S."/>
            <person name="Zeng Q."/>
            <person name="Koehrsen M."/>
            <person name="Alvarado L."/>
            <person name="Berlin A."/>
            <person name="Chapman S.B."/>
            <person name="Chen Z."/>
            <person name="Freedman E."/>
            <person name="Gellesch M."/>
            <person name="Goldberg J."/>
            <person name="Griggs A."/>
            <person name="Gujja S."/>
            <person name="Heilman E.R."/>
            <person name="Heiman D."/>
            <person name="Hepburn T."/>
            <person name="Howarth C."/>
            <person name="Jen D."/>
            <person name="Larson L."/>
            <person name="Mehta T."/>
            <person name="Neiman D."/>
            <person name="Pearson M."/>
            <person name="Roberts A."/>
            <person name="Saif S."/>
            <person name="Shea T."/>
            <person name="Shenoy N."/>
            <person name="Sisk P."/>
            <person name="Stolte C."/>
            <person name="Sykes S."/>
            <person name="Walk T."/>
            <person name="White J."/>
            <person name="Yandava C."/>
            <person name="Haas B."/>
            <person name="Nusbaum C."/>
            <person name="Birren B."/>
        </authorList>
    </citation>
    <scope>NUCLEOTIDE SEQUENCE</scope>
    <source>
        <strain evidence="2">R3-111a-1</strain>
    </source>
</reference>
<dbReference type="EnsemblFungi" id="EJT69006">
    <property type="protein sequence ID" value="EJT69006"/>
    <property type="gene ID" value="GGTG_13403"/>
</dbReference>